<dbReference type="SUPFAM" id="SSF53850">
    <property type="entry name" value="Periplasmic binding protein-like II"/>
    <property type="match status" value="1"/>
</dbReference>
<evidence type="ECO:0000313" key="6">
    <source>
        <dbReference type="EMBL" id="GAD77237.1"/>
    </source>
</evidence>
<dbReference type="STRING" id="1219077.VAZ01S_066_00290"/>
<dbReference type="AlphaFoldDB" id="U3AVH9"/>
<evidence type="ECO:0000313" key="7">
    <source>
        <dbReference type="Proteomes" id="UP000016567"/>
    </source>
</evidence>
<name>U3AVH9_9VIBR</name>
<accession>U3AVH9</accession>
<keyword evidence="3" id="KW-0238">DNA-binding</keyword>
<dbReference type="Pfam" id="PF03466">
    <property type="entry name" value="LysR_substrate"/>
    <property type="match status" value="1"/>
</dbReference>
<dbReference type="CDD" id="cd05466">
    <property type="entry name" value="PBP2_LTTR_substrate"/>
    <property type="match status" value="1"/>
</dbReference>
<dbReference type="InterPro" id="IPR000847">
    <property type="entry name" value="LysR_HTH_N"/>
</dbReference>
<dbReference type="GO" id="GO:0003700">
    <property type="term" value="F:DNA-binding transcription factor activity"/>
    <property type="evidence" value="ECO:0007669"/>
    <property type="project" value="InterPro"/>
</dbReference>
<dbReference type="PROSITE" id="PS50931">
    <property type="entry name" value="HTH_LYSR"/>
    <property type="match status" value="1"/>
</dbReference>
<keyword evidence="7" id="KW-1185">Reference proteome</keyword>
<dbReference type="Pfam" id="PF00126">
    <property type="entry name" value="HTH_1"/>
    <property type="match status" value="1"/>
</dbReference>
<dbReference type="Gene3D" id="3.40.190.10">
    <property type="entry name" value="Periplasmic binding protein-like II"/>
    <property type="match status" value="2"/>
</dbReference>
<sequence length="297" mass="33866">MLNPVWLHTFKTLIEVGHFTKTAEKLHMTQPGVSQHIKKLEQACQHALIKRENKSFELTEQGRMLYHYALEREQNEKKLLESLSFDNPLAGCCRLACSGSLALQIFEPLLEKQLQNEELSIHLEVAPNRSILKNISDTNIDLGIVTEHPSSREFDYEVIGKEPLCLILPHYYKGKQITPDLLAQCGVISHPDAAHYISLFFEQCGEPSIQDLRFDELPTSSYINQLSQILLPVSKGLGFTVLPISALHSFPNQETLFVADTKNTVYETLFLVKKRNRTLPTRYQTLKEILMMVCKTS</sequence>
<reference evidence="6 7" key="1">
    <citation type="submission" date="2013-09" db="EMBL/GenBank/DDBJ databases">
        <title>Whole genome shotgun sequence of Vibrio azureus NBRC 104587.</title>
        <authorList>
            <person name="Isaki S."/>
            <person name="Hosoyama A."/>
            <person name="Numata M."/>
            <person name="Hashimoto M."/>
            <person name="Hosoyama Y."/>
            <person name="Tsuchikane K."/>
            <person name="Noguchi M."/>
            <person name="Hirakata S."/>
            <person name="Ichikawa N."/>
            <person name="Ohji S."/>
            <person name="Yamazoe A."/>
            <person name="Fujita N."/>
        </authorList>
    </citation>
    <scope>NUCLEOTIDE SEQUENCE [LARGE SCALE GENOMIC DNA]</scope>
    <source>
        <strain evidence="6 7">NBRC 104587</strain>
    </source>
</reference>
<dbReference type="InterPro" id="IPR005119">
    <property type="entry name" value="LysR_subst-bd"/>
</dbReference>
<dbReference type="PRINTS" id="PR00039">
    <property type="entry name" value="HTHLYSR"/>
</dbReference>
<dbReference type="eggNOG" id="COG0583">
    <property type="taxonomic scope" value="Bacteria"/>
</dbReference>
<proteinExistence type="inferred from homology"/>
<dbReference type="PANTHER" id="PTHR30126:SF99">
    <property type="entry name" value="TRANSCRIPTIONAL REGULATOR LYSR FAMILY"/>
    <property type="match status" value="1"/>
</dbReference>
<dbReference type="GO" id="GO:0000976">
    <property type="term" value="F:transcription cis-regulatory region binding"/>
    <property type="evidence" value="ECO:0007669"/>
    <property type="project" value="TreeGrafter"/>
</dbReference>
<feature type="domain" description="HTH lysR-type" evidence="5">
    <location>
        <begin position="2"/>
        <end position="59"/>
    </location>
</feature>
<dbReference type="OrthoDB" id="5289754at2"/>
<dbReference type="EMBL" id="BATL01000066">
    <property type="protein sequence ID" value="GAD77237.1"/>
    <property type="molecule type" value="Genomic_DNA"/>
</dbReference>
<organism evidence="6 7">
    <name type="scientific">Vibrio azureus NBRC 104587</name>
    <dbReference type="NCBI Taxonomy" id="1219077"/>
    <lineage>
        <taxon>Bacteria</taxon>
        <taxon>Pseudomonadati</taxon>
        <taxon>Pseudomonadota</taxon>
        <taxon>Gammaproteobacteria</taxon>
        <taxon>Vibrionales</taxon>
        <taxon>Vibrionaceae</taxon>
        <taxon>Vibrio</taxon>
    </lineage>
</organism>
<keyword evidence="2" id="KW-0805">Transcription regulation</keyword>
<dbReference type="PANTHER" id="PTHR30126">
    <property type="entry name" value="HTH-TYPE TRANSCRIPTIONAL REGULATOR"/>
    <property type="match status" value="1"/>
</dbReference>
<evidence type="ECO:0000256" key="2">
    <source>
        <dbReference type="ARBA" id="ARBA00023015"/>
    </source>
</evidence>
<gene>
    <name evidence="6" type="ORF">VAZ01S_066_00290</name>
</gene>
<dbReference type="RefSeq" id="WP_021710977.1">
    <property type="nucleotide sequence ID" value="NZ_BAOB01000260.1"/>
</dbReference>
<keyword evidence="4" id="KW-0804">Transcription</keyword>
<evidence type="ECO:0000256" key="3">
    <source>
        <dbReference type="ARBA" id="ARBA00023125"/>
    </source>
</evidence>
<comment type="caution">
    <text evidence="6">The sequence shown here is derived from an EMBL/GenBank/DDBJ whole genome shotgun (WGS) entry which is preliminary data.</text>
</comment>
<comment type="similarity">
    <text evidence="1">Belongs to the LysR transcriptional regulatory family.</text>
</comment>
<evidence type="ECO:0000256" key="1">
    <source>
        <dbReference type="ARBA" id="ARBA00009437"/>
    </source>
</evidence>
<evidence type="ECO:0000259" key="5">
    <source>
        <dbReference type="PROSITE" id="PS50931"/>
    </source>
</evidence>
<dbReference type="Proteomes" id="UP000016567">
    <property type="component" value="Unassembled WGS sequence"/>
</dbReference>
<dbReference type="InterPro" id="IPR036390">
    <property type="entry name" value="WH_DNA-bd_sf"/>
</dbReference>
<evidence type="ECO:0000256" key="4">
    <source>
        <dbReference type="ARBA" id="ARBA00023163"/>
    </source>
</evidence>
<dbReference type="Gene3D" id="1.10.10.10">
    <property type="entry name" value="Winged helix-like DNA-binding domain superfamily/Winged helix DNA-binding domain"/>
    <property type="match status" value="1"/>
</dbReference>
<protein>
    <recommendedName>
        <fullName evidence="5">HTH lysR-type domain-containing protein</fullName>
    </recommendedName>
</protein>
<dbReference type="InterPro" id="IPR036388">
    <property type="entry name" value="WH-like_DNA-bd_sf"/>
</dbReference>
<dbReference type="SUPFAM" id="SSF46785">
    <property type="entry name" value="Winged helix' DNA-binding domain"/>
    <property type="match status" value="1"/>
</dbReference>